<dbReference type="AlphaFoldDB" id="A0AAN6GMI6"/>
<accession>A0AAN6GMI6</accession>
<evidence type="ECO:0000313" key="5">
    <source>
        <dbReference type="EMBL" id="KAK0546937.1"/>
    </source>
</evidence>
<keyword evidence="3" id="KW-0472">Membrane</keyword>
<feature type="compositionally biased region" description="Gly residues" evidence="2">
    <location>
        <begin position="1055"/>
        <end position="1067"/>
    </location>
</feature>
<feature type="region of interest" description="Disordered" evidence="2">
    <location>
        <begin position="756"/>
        <end position="794"/>
    </location>
</feature>
<feature type="compositionally biased region" description="Low complexity" evidence="2">
    <location>
        <begin position="977"/>
        <end position="989"/>
    </location>
</feature>
<dbReference type="InterPro" id="IPR010905">
    <property type="entry name" value="Glyco_hydro_88"/>
</dbReference>
<gene>
    <name evidence="5" type="ORF">OC846_005061</name>
</gene>
<dbReference type="GO" id="GO:0005975">
    <property type="term" value="P:carbohydrate metabolic process"/>
    <property type="evidence" value="ECO:0007669"/>
    <property type="project" value="InterPro"/>
</dbReference>
<comment type="caution">
    <text evidence="5">The sequence shown here is derived from an EMBL/GenBank/DDBJ whole genome shotgun (WGS) entry which is preliminary data.</text>
</comment>
<feature type="chain" id="PRO_5042859212" description="Glycoside hydrolase family 76 protein" evidence="4">
    <location>
        <begin position="28"/>
        <end position="1102"/>
    </location>
</feature>
<dbReference type="InterPro" id="IPR012341">
    <property type="entry name" value="6hp_glycosidase-like_sf"/>
</dbReference>
<protein>
    <recommendedName>
        <fullName evidence="7">Glycoside hydrolase family 76 protein</fullName>
    </recommendedName>
</protein>
<evidence type="ECO:0000256" key="2">
    <source>
        <dbReference type="SAM" id="MobiDB-lite"/>
    </source>
</evidence>
<dbReference type="SUPFAM" id="SSF48208">
    <property type="entry name" value="Six-hairpin glycosidases"/>
    <property type="match status" value="1"/>
</dbReference>
<feature type="region of interest" description="Disordered" evidence="2">
    <location>
        <begin position="548"/>
        <end position="581"/>
    </location>
</feature>
<feature type="compositionally biased region" description="Low complexity" evidence="2">
    <location>
        <begin position="705"/>
        <end position="718"/>
    </location>
</feature>
<feature type="compositionally biased region" description="Polar residues" evidence="2">
    <location>
        <begin position="617"/>
        <end position="633"/>
    </location>
</feature>
<reference evidence="5" key="1">
    <citation type="journal article" date="2023" name="PhytoFront">
        <title>Draft Genome Resources of Seven Strains of Tilletia horrida, Causal Agent of Kernel Smut of Rice.</title>
        <authorList>
            <person name="Khanal S."/>
            <person name="Antony Babu S."/>
            <person name="Zhou X.G."/>
        </authorList>
    </citation>
    <scope>NUCLEOTIDE SEQUENCE</scope>
    <source>
        <strain evidence="5">TX6</strain>
    </source>
</reference>
<feature type="compositionally biased region" description="Basic residues" evidence="2">
    <location>
        <begin position="894"/>
        <end position="903"/>
    </location>
</feature>
<keyword evidence="1" id="KW-0378">Hydrolase</keyword>
<feature type="compositionally biased region" description="Basic and acidic residues" evidence="2">
    <location>
        <begin position="879"/>
        <end position="890"/>
    </location>
</feature>
<keyword evidence="3" id="KW-0812">Transmembrane</keyword>
<feature type="region of interest" description="Disordered" evidence="2">
    <location>
        <begin position="696"/>
        <end position="723"/>
    </location>
</feature>
<keyword evidence="4" id="KW-0732">Signal</keyword>
<feature type="signal peptide" evidence="4">
    <location>
        <begin position="1"/>
        <end position="27"/>
    </location>
</feature>
<evidence type="ECO:0000256" key="3">
    <source>
        <dbReference type="SAM" id="Phobius"/>
    </source>
</evidence>
<dbReference type="PANTHER" id="PTHR41814">
    <property type="entry name" value="EXPRESSED PROTEIN"/>
    <property type="match status" value="1"/>
</dbReference>
<evidence type="ECO:0008006" key="7">
    <source>
        <dbReference type="Google" id="ProtNLM"/>
    </source>
</evidence>
<feature type="compositionally biased region" description="Low complexity" evidence="2">
    <location>
        <begin position="782"/>
        <end position="794"/>
    </location>
</feature>
<feature type="compositionally biased region" description="Basic and acidic residues" evidence="2">
    <location>
        <begin position="1000"/>
        <end position="1009"/>
    </location>
</feature>
<organism evidence="5 6">
    <name type="scientific">Tilletia horrida</name>
    <dbReference type="NCBI Taxonomy" id="155126"/>
    <lineage>
        <taxon>Eukaryota</taxon>
        <taxon>Fungi</taxon>
        <taxon>Dikarya</taxon>
        <taxon>Basidiomycota</taxon>
        <taxon>Ustilaginomycotina</taxon>
        <taxon>Exobasidiomycetes</taxon>
        <taxon>Tilletiales</taxon>
        <taxon>Tilletiaceae</taxon>
        <taxon>Tilletia</taxon>
    </lineage>
</organism>
<name>A0AAN6GMI6_9BASI</name>
<proteinExistence type="predicted"/>
<dbReference type="EMBL" id="JAPDMZ010000176">
    <property type="protein sequence ID" value="KAK0546937.1"/>
    <property type="molecule type" value="Genomic_DNA"/>
</dbReference>
<feature type="compositionally biased region" description="Polar residues" evidence="2">
    <location>
        <begin position="548"/>
        <end position="573"/>
    </location>
</feature>
<dbReference type="Gene3D" id="1.50.10.10">
    <property type="match status" value="1"/>
</dbReference>
<dbReference type="Pfam" id="PF07470">
    <property type="entry name" value="Glyco_hydro_88"/>
    <property type="match status" value="1"/>
</dbReference>
<keyword evidence="3" id="KW-1133">Transmembrane helix</keyword>
<keyword evidence="6" id="KW-1185">Reference proteome</keyword>
<evidence type="ECO:0000256" key="4">
    <source>
        <dbReference type="SAM" id="SignalP"/>
    </source>
</evidence>
<evidence type="ECO:0000256" key="1">
    <source>
        <dbReference type="ARBA" id="ARBA00022801"/>
    </source>
</evidence>
<feature type="transmembrane region" description="Helical" evidence="3">
    <location>
        <begin position="502"/>
        <end position="524"/>
    </location>
</feature>
<feature type="compositionally biased region" description="Basic residues" evidence="2">
    <location>
        <begin position="817"/>
        <end position="830"/>
    </location>
</feature>
<dbReference type="InterPro" id="IPR008928">
    <property type="entry name" value="6-hairpin_glycosidase_sf"/>
</dbReference>
<feature type="region of interest" description="Disordered" evidence="2">
    <location>
        <begin position="808"/>
        <end position="939"/>
    </location>
</feature>
<feature type="region of interest" description="Disordered" evidence="2">
    <location>
        <begin position="956"/>
        <end position="1102"/>
    </location>
</feature>
<sequence length="1102" mass="114451">MKITGSLSTASAASLLSLLLHSTSTDAAPSPPWMSLDSRDVPGPEPQILQRRADTDYTPNITLLNTITDTIASSQRASWEQGTAASAFLELWNAQWSVFAGSNQGPPYRPNHIDINRASHPNKVLSMGLRSIASQDGIGRLSSRVTGDETTSSGSALDSASNGESVLIGAWLNGDINPFDFSINAGGSWISAATRQLAFVLNTVPRSRTGAISHRFPDVQLWSDGVYMGPPFYASYGLMTNNQTLLQLAYDQCRLYRDALRITEGTSTGMWAHIWVQSTQNTTTTGNTTTTTTAAPASGFYWVDSNSWVTGNGWATAGMLRVAASIAQSSFASSMSSQISDLTSWTREILDAAFPLADSSTGLFHNYANVSTQFLDSAGSALLAYSAFRLASMGGLDDAEVNSLITPAERIYQSVQAGVGPLGDLTPGLDVVNVLSFNSDSTHSSTESLSFLMLLSAARRDFAAGNVTGLTGAGSSNAGKHGKLSALGGPGEVSKSTATGAIVGGVLGGLVAGFLLGLLAMLCLRRRRERRERTNASMYSVRNNGRSCAATQASVDSPNSATGSAFGNGSTSSQEEKGDEGYSVWKILSPSNSLRRGVSFKEGTKASRNLSHRRKNPSSGSIGSGFLSRNSTLKRGGSERRRAALQAQDEAVFDDDEMTVGHGHGRSNSEALVENAVPMTTLATTGLGAAGVGAAAAAHHHAEEPASAPMSRAPSSRSSSDKRRVARAVIPVHETVQTPSPGLPIPTTVTTAPKTYADPVHVGPGRIPRDYFATPGAADPNRAPSDAGSGRAAAAATGAPVAAAGAVYGLPPERPTRHSRKPSSRAKALRSNRDQILDGTTYTERSRRASEDDAARPSSAGNRGNGMQRSGSSGSVLSESERAMRAEEGAALKGRGRSHRHARSLSNASNQGGLSVDVNDEVPVPALPGSRHSPAVSRTEDVRSLRAFLAHMDQEGRARTTTQQDGAVAQPGAPIVRPSRSPNRMPSSSGDEFPGSSRSRSVEGHDRSRSGSAAATPLGRTGSGSSPQGVSGGLNAGRSIRRVPAPQHQQDSAATGGGGGGGGGGFASVGDVLAAGVQYPNGARTTSTRRTRVPSGGAAGGR</sequence>
<dbReference type="GO" id="GO:0016787">
    <property type="term" value="F:hydrolase activity"/>
    <property type="evidence" value="ECO:0007669"/>
    <property type="project" value="UniProtKB-KW"/>
</dbReference>
<dbReference type="Proteomes" id="UP001176517">
    <property type="component" value="Unassembled WGS sequence"/>
</dbReference>
<feature type="compositionally biased region" description="Basic and acidic residues" evidence="2">
    <location>
        <begin position="844"/>
        <end position="855"/>
    </location>
</feature>
<feature type="compositionally biased region" description="Polar residues" evidence="2">
    <location>
        <begin position="143"/>
        <end position="160"/>
    </location>
</feature>
<feature type="compositionally biased region" description="Polar residues" evidence="2">
    <location>
        <begin position="904"/>
        <end position="913"/>
    </location>
</feature>
<feature type="region of interest" description="Disordered" evidence="2">
    <location>
        <begin position="140"/>
        <end position="160"/>
    </location>
</feature>
<evidence type="ECO:0000313" key="6">
    <source>
        <dbReference type="Proteomes" id="UP001176517"/>
    </source>
</evidence>
<feature type="region of interest" description="Disordered" evidence="2">
    <location>
        <begin position="596"/>
        <end position="650"/>
    </location>
</feature>
<dbReference type="PANTHER" id="PTHR41814:SF1">
    <property type="entry name" value="CELLULASE"/>
    <property type="match status" value="1"/>
</dbReference>